<dbReference type="SUPFAM" id="SSF56112">
    <property type="entry name" value="Protein kinase-like (PK-like)"/>
    <property type="match status" value="1"/>
</dbReference>
<evidence type="ECO:0000256" key="19">
    <source>
        <dbReference type="ARBA" id="ARBA00047811"/>
    </source>
</evidence>
<dbReference type="AlphaFoldDB" id="A0AAD1XM73"/>
<evidence type="ECO:0000256" key="8">
    <source>
        <dbReference type="ARBA" id="ARBA00022679"/>
    </source>
</evidence>
<dbReference type="GO" id="GO:0000086">
    <property type="term" value="P:G2/M transition of mitotic cell cycle"/>
    <property type="evidence" value="ECO:0007669"/>
    <property type="project" value="TreeGrafter"/>
</dbReference>
<dbReference type="PROSITE" id="PS00107">
    <property type="entry name" value="PROTEIN_KINASE_ATP"/>
    <property type="match status" value="1"/>
</dbReference>
<reference evidence="25" key="1">
    <citation type="submission" date="2023-07" db="EMBL/GenBank/DDBJ databases">
        <authorList>
            <consortium name="AG Swart"/>
            <person name="Singh M."/>
            <person name="Singh A."/>
            <person name="Seah K."/>
            <person name="Emmerich C."/>
        </authorList>
    </citation>
    <scope>NUCLEOTIDE SEQUENCE</scope>
    <source>
        <strain evidence="25">DP1</strain>
    </source>
</reference>
<dbReference type="EC" id="2.7.11.22" evidence="4"/>
<dbReference type="GO" id="GO:0005634">
    <property type="term" value="C:nucleus"/>
    <property type="evidence" value="ECO:0007669"/>
    <property type="project" value="UniProtKB-SubCell"/>
</dbReference>
<dbReference type="GO" id="GO:0007095">
    <property type="term" value="P:mitotic G2 DNA damage checkpoint signaling"/>
    <property type="evidence" value="ECO:0007669"/>
    <property type="project" value="TreeGrafter"/>
</dbReference>
<dbReference type="FunFam" id="3.30.200.20:FF:000375">
    <property type="entry name" value="Cell division related protein kinase 2"/>
    <property type="match status" value="1"/>
</dbReference>
<evidence type="ECO:0000256" key="17">
    <source>
        <dbReference type="ARBA" id="ARBA00041902"/>
    </source>
</evidence>
<dbReference type="Pfam" id="PF00069">
    <property type="entry name" value="Pkinase"/>
    <property type="match status" value="1"/>
</dbReference>
<evidence type="ECO:0000256" key="2">
    <source>
        <dbReference type="ARBA" id="ARBA00006485"/>
    </source>
</evidence>
<keyword evidence="14" id="KW-0131">Cell cycle</keyword>
<dbReference type="EMBL" id="CAMPGE010016645">
    <property type="protein sequence ID" value="CAI2375189.1"/>
    <property type="molecule type" value="Genomic_DNA"/>
</dbReference>
<evidence type="ECO:0000313" key="25">
    <source>
        <dbReference type="EMBL" id="CAI2375189.1"/>
    </source>
</evidence>
<organism evidence="25 26">
    <name type="scientific">Euplotes crassus</name>
    <dbReference type="NCBI Taxonomy" id="5936"/>
    <lineage>
        <taxon>Eukaryota</taxon>
        <taxon>Sar</taxon>
        <taxon>Alveolata</taxon>
        <taxon>Ciliophora</taxon>
        <taxon>Intramacronucleata</taxon>
        <taxon>Spirotrichea</taxon>
        <taxon>Hypotrichia</taxon>
        <taxon>Euplotida</taxon>
        <taxon>Euplotidae</taxon>
        <taxon>Moneuplotes</taxon>
    </lineage>
</organism>
<evidence type="ECO:0000256" key="16">
    <source>
        <dbReference type="ARBA" id="ARBA00039612"/>
    </source>
</evidence>
<evidence type="ECO:0000256" key="7">
    <source>
        <dbReference type="ARBA" id="ARBA00022618"/>
    </source>
</evidence>
<accession>A0AAD1XM73</accession>
<evidence type="ECO:0000256" key="10">
    <source>
        <dbReference type="ARBA" id="ARBA00022776"/>
    </source>
</evidence>
<feature type="binding site" evidence="22">
    <location>
        <position position="41"/>
    </location>
    <ligand>
        <name>ATP</name>
        <dbReference type="ChEBI" id="CHEBI:30616"/>
    </ligand>
</feature>
<dbReference type="PROSITE" id="PS50011">
    <property type="entry name" value="PROTEIN_KINASE_DOM"/>
    <property type="match status" value="1"/>
</dbReference>
<evidence type="ECO:0000256" key="13">
    <source>
        <dbReference type="ARBA" id="ARBA00023242"/>
    </source>
</evidence>
<dbReference type="PANTHER" id="PTHR24056">
    <property type="entry name" value="CELL DIVISION PROTEIN KINASE"/>
    <property type="match status" value="1"/>
</dbReference>
<keyword evidence="9 22" id="KW-0547">Nucleotide-binding</keyword>
<dbReference type="Gene3D" id="3.30.200.20">
    <property type="entry name" value="Phosphorylase Kinase, domain 1"/>
    <property type="match status" value="1"/>
</dbReference>
<evidence type="ECO:0000256" key="20">
    <source>
        <dbReference type="ARBA" id="ARBA00048367"/>
    </source>
</evidence>
<comment type="similarity">
    <text evidence="2">Belongs to the protein kinase superfamily. CMGC Ser/Thr protein kinase family. CDC2/CDKX subfamily.</text>
</comment>
<evidence type="ECO:0000256" key="1">
    <source>
        <dbReference type="ARBA" id="ARBA00004123"/>
    </source>
</evidence>
<evidence type="ECO:0000256" key="6">
    <source>
        <dbReference type="ARBA" id="ARBA00022553"/>
    </source>
</evidence>
<dbReference type="CDD" id="cd07829">
    <property type="entry name" value="STKc_CDK_like"/>
    <property type="match status" value="1"/>
</dbReference>
<evidence type="ECO:0000256" key="23">
    <source>
        <dbReference type="RuleBase" id="RU000304"/>
    </source>
</evidence>
<keyword evidence="13" id="KW-0539">Nucleus</keyword>
<evidence type="ECO:0000256" key="3">
    <source>
        <dbReference type="ARBA" id="ARBA00012409"/>
    </source>
</evidence>
<dbReference type="InterPro" id="IPR000719">
    <property type="entry name" value="Prot_kinase_dom"/>
</dbReference>
<comment type="catalytic activity">
    <reaction evidence="20">
        <text>L-seryl-[protein] + ATP = O-phospho-L-seryl-[protein] + ADP + H(+)</text>
        <dbReference type="Rhea" id="RHEA:17989"/>
        <dbReference type="Rhea" id="RHEA-COMP:9863"/>
        <dbReference type="Rhea" id="RHEA-COMP:11604"/>
        <dbReference type="ChEBI" id="CHEBI:15378"/>
        <dbReference type="ChEBI" id="CHEBI:29999"/>
        <dbReference type="ChEBI" id="CHEBI:30616"/>
        <dbReference type="ChEBI" id="CHEBI:83421"/>
        <dbReference type="ChEBI" id="CHEBI:456216"/>
        <dbReference type="EC" id="2.7.11.22"/>
    </reaction>
</comment>
<evidence type="ECO:0000256" key="4">
    <source>
        <dbReference type="ARBA" id="ARBA00012425"/>
    </source>
</evidence>
<evidence type="ECO:0000313" key="26">
    <source>
        <dbReference type="Proteomes" id="UP001295684"/>
    </source>
</evidence>
<evidence type="ECO:0000256" key="22">
    <source>
        <dbReference type="PROSITE-ProRule" id="PRU10141"/>
    </source>
</evidence>
<comment type="catalytic activity">
    <reaction evidence="19">
        <text>L-threonyl-[protein] + ATP = O-phospho-L-threonyl-[protein] + ADP + H(+)</text>
        <dbReference type="Rhea" id="RHEA:46608"/>
        <dbReference type="Rhea" id="RHEA-COMP:11060"/>
        <dbReference type="Rhea" id="RHEA-COMP:11605"/>
        <dbReference type="ChEBI" id="CHEBI:15378"/>
        <dbReference type="ChEBI" id="CHEBI:30013"/>
        <dbReference type="ChEBI" id="CHEBI:30616"/>
        <dbReference type="ChEBI" id="CHEBI:61977"/>
        <dbReference type="ChEBI" id="CHEBI:456216"/>
        <dbReference type="EC" id="2.7.11.22"/>
    </reaction>
</comment>
<dbReference type="Gene3D" id="1.10.510.10">
    <property type="entry name" value="Transferase(Phosphotransferase) domain 1"/>
    <property type="match status" value="1"/>
</dbReference>
<dbReference type="PROSITE" id="PS00108">
    <property type="entry name" value="PROTEIN_KINASE_ST"/>
    <property type="match status" value="1"/>
</dbReference>
<sequence length="312" mass="35426">MQQFGYNPPTAYKRLNEVGDGTYGVVYKAENTQTGDIVALKKIKLDVQNEGIPSTAIREIALLREIEHENIVQLLDVVSTETQLQLIFQYMDRDLKEFIEQKKTSGNKIDNLTIKSIMCQILRGVADCHAKRILHRDIKPQNILLNDEGEVKIADFGLARAFQVPIRPYTHEVVTLYYRAPEILLSSVEYSTAVDIWSVGLVFAELYNQTPLLQGDSEIDQIFKVFSLLGHPTEEEWPGVTEMKNYKKTFPQWKPQNLAERVPGMDELGIDLLSKMLALDPAKRISADAALSHPFFDDLNQLIEEQNAEFGS</sequence>
<evidence type="ECO:0000256" key="11">
    <source>
        <dbReference type="ARBA" id="ARBA00022777"/>
    </source>
</evidence>
<keyword evidence="10" id="KW-0498">Mitosis</keyword>
<dbReference type="GO" id="GO:0051301">
    <property type="term" value="P:cell division"/>
    <property type="evidence" value="ECO:0007669"/>
    <property type="project" value="UniProtKB-KW"/>
</dbReference>
<dbReference type="GO" id="GO:0004693">
    <property type="term" value="F:cyclin-dependent protein serine/threonine kinase activity"/>
    <property type="evidence" value="ECO:0007669"/>
    <property type="project" value="UniProtKB-EC"/>
</dbReference>
<keyword evidence="5 23" id="KW-0723">Serine/threonine-protein kinase</keyword>
<evidence type="ECO:0000256" key="9">
    <source>
        <dbReference type="ARBA" id="ARBA00022741"/>
    </source>
</evidence>
<dbReference type="FunFam" id="1.10.510.10:FF:000281">
    <property type="entry name" value="Cyclin-dependent kinase 2"/>
    <property type="match status" value="1"/>
</dbReference>
<dbReference type="InterPro" id="IPR017441">
    <property type="entry name" value="Protein_kinase_ATP_BS"/>
</dbReference>
<keyword evidence="11" id="KW-0418">Kinase</keyword>
<name>A0AAD1XM73_EUPCR</name>
<dbReference type="GO" id="GO:0008353">
    <property type="term" value="F:RNA polymerase II CTD heptapeptide repeat kinase activity"/>
    <property type="evidence" value="ECO:0007669"/>
    <property type="project" value="UniProtKB-EC"/>
</dbReference>
<keyword evidence="26" id="KW-1185">Reference proteome</keyword>
<comment type="catalytic activity">
    <reaction evidence="21">
        <text>[DNA-directed RNA polymerase] + ATP = phospho-[DNA-directed RNA polymerase] + ADP + H(+)</text>
        <dbReference type="Rhea" id="RHEA:10216"/>
        <dbReference type="Rhea" id="RHEA-COMP:11321"/>
        <dbReference type="Rhea" id="RHEA-COMP:11322"/>
        <dbReference type="ChEBI" id="CHEBI:15378"/>
        <dbReference type="ChEBI" id="CHEBI:30616"/>
        <dbReference type="ChEBI" id="CHEBI:43176"/>
        <dbReference type="ChEBI" id="CHEBI:68546"/>
        <dbReference type="ChEBI" id="CHEBI:456216"/>
        <dbReference type="EC" id="2.7.11.23"/>
    </reaction>
</comment>
<protein>
    <recommendedName>
        <fullName evidence="16">Cyclin-dependent kinase 2 homolog</fullName>
        <ecNumber evidence="4">2.7.11.22</ecNumber>
        <ecNumber evidence="3">2.7.11.23</ecNumber>
    </recommendedName>
    <alternativeName>
        <fullName evidence="17">Cell division control protein 2 homolog</fullName>
    </alternativeName>
    <alternativeName>
        <fullName evidence="18">cdc2-related kinase 2</fullName>
    </alternativeName>
</protein>
<evidence type="ECO:0000256" key="21">
    <source>
        <dbReference type="ARBA" id="ARBA00049280"/>
    </source>
</evidence>
<dbReference type="EC" id="2.7.11.23" evidence="3"/>
<keyword evidence="12 22" id="KW-0067">ATP-binding</keyword>
<dbReference type="InterPro" id="IPR050108">
    <property type="entry name" value="CDK"/>
</dbReference>
<gene>
    <name evidence="25" type="ORF">ECRASSUSDP1_LOCUS16549</name>
</gene>
<proteinExistence type="inferred from homology"/>
<dbReference type="PANTHER" id="PTHR24056:SF334">
    <property type="entry name" value="CYCLIN-DEPENDENT KINASE 1"/>
    <property type="match status" value="1"/>
</dbReference>
<dbReference type="InterPro" id="IPR008271">
    <property type="entry name" value="Ser/Thr_kinase_AS"/>
</dbReference>
<comment type="caution">
    <text evidence="25">The sequence shown here is derived from an EMBL/GenBank/DDBJ whole genome shotgun (WGS) entry which is preliminary data.</text>
</comment>
<evidence type="ECO:0000256" key="15">
    <source>
        <dbReference type="ARBA" id="ARBA00038543"/>
    </source>
</evidence>
<evidence type="ECO:0000256" key="14">
    <source>
        <dbReference type="ARBA" id="ARBA00023306"/>
    </source>
</evidence>
<keyword evidence="8" id="KW-0808">Transferase</keyword>
<evidence type="ECO:0000259" key="24">
    <source>
        <dbReference type="PROSITE" id="PS50011"/>
    </source>
</evidence>
<dbReference type="GO" id="GO:0005524">
    <property type="term" value="F:ATP binding"/>
    <property type="evidence" value="ECO:0007669"/>
    <property type="project" value="UniProtKB-UniRule"/>
</dbReference>
<evidence type="ECO:0000256" key="5">
    <source>
        <dbReference type="ARBA" id="ARBA00022527"/>
    </source>
</evidence>
<comment type="subunit">
    <text evidence="15">May form a complex composed of at least the catalytic subunit CRK2 and a cyclin.</text>
</comment>
<feature type="domain" description="Protein kinase" evidence="24">
    <location>
        <begin position="12"/>
        <end position="296"/>
    </location>
</feature>
<dbReference type="Proteomes" id="UP001295684">
    <property type="component" value="Unassembled WGS sequence"/>
</dbReference>
<dbReference type="SMART" id="SM00220">
    <property type="entry name" value="S_TKc"/>
    <property type="match status" value="1"/>
</dbReference>
<keyword evidence="7" id="KW-0132">Cell division</keyword>
<dbReference type="InterPro" id="IPR011009">
    <property type="entry name" value="Kinase-like_dom_sf"/>
</dbReference>
<evidence type="ECO:0000256" key="18">
    <source>
        <dbReference type="ARBA" id="ARBA00042858"/>
    </source>
</evidence>
<evidence type="ECO:0000256" key="12">
    <source>
        <dbReference type="ARBA" id="ARBA00022840"/>
    </source>
</evidence>
<keyword evidence="6" id="KW-0597">Phosphoprotein</keyword>
<comment type="subcellular location">
    <subcellularLocation>
        <location evidence="1">Nucleus</location>
    </subcellularLocation>
</comment>